<evidence type="ECO:0000313" key="2">
    <source>
        <dbReference type="Proteomes" id="UP000031967"/>
    </source>
</evidence>
<accession>A0ABR5AJU2</accession>
<organism evidence="1 2">
    <name type="scientific">Gordoniibacillus kamchatkensis</name>
    <dbReference type="NCBI Taxonomy" id="1590651"/>
    <lineage>
        <taxon>Bacteria</taxon>
        <taxon>Bacillati</taxon>
        <taxon>Bacillota</taxon>
        <taxon>Bacilli</taxon>
        <taxon>Bacillales</taxon>
        <taxon>Paenibacillaceae</taxon>
        <taxon>Gordoniibacillus</taxon>
    </lineage>
</organism>
<name>A0ABR5AJU2_9BACL</name>
<dbReference type="EMBL" id="JXAK01000011">
    <property type="protein sequence ID" value="KIL41241.1"/>
    <property type="molecule type" value="Genomic_DNA"/>
</dbReference>
<gene>
    <name evidence="1" type="ORF">SD70_08265</name>
</gene>
<protein>
    <submittedName>
        <fullName evidence="1">Uncharacterized protein</fullName>
    </submittedName>
</protein>
<sequence>MSYCAVCNGIEEVSAHCPQCGSLLDDHGRFNDFLGPYSPYRQIDDISMTNGYPDLARHECMHVLSCPGCARSYTIGFAETD</sequence>
<dbReference type="Proteomes" id="UP000031967">
    <property type="component" value="Unassembled WGS sequence"/>
</dbReference>
<reference evidence="1 2" key="1">
    <citation type="submission" date="2014-12" db="EMBL/GenBank/DDBJ databases">
        <title>Draft genome sequence of Paenibacillus kamchatkensis strain B-2647.</title>
        <authorList>
            <person name="Karlyshev A.V."/>
            <person name="Kudryashova E.B."/>
        </authorList>
    </citation>
    <scope>NUCLEOTIDE SEQUENCE [LARGE SCALE GENOMIC DNA]</scope>
    <source>
        <strain evidence="1 2">VKM B-2647</strain>
    </source>
</reference>
<proteinExistence type="predicted"/>
<comment type="caution">
    <text evidence="1">The sequence shown here is derived from an EMBL/GenBank/DDBJ whole genome shotgun (WGS) entry which is preliminary data.</text>
</comment>
<evidence type="ECO:0000313" key="1">
    <source>
        <dbReference type="EMBL" id="KIL41241.1"/>
    </source>
</evidence>
<keyword evidence="2" id="KW-1185">Reference proteome</keyword>
<dbReference type="RefSeq" id="WP_041047126.1">
    <property type="nucleotide sequence ID" value="NZ_JXAK01000011.1"/>
</dbReference>